<dbReference type="Gene3D" id="1.20.5.3310">
    <property type="match status" value="1"/>
</dbReference>
<keyword evidence="10" id="KW-1185">Reference proteome</keyword>
<dbReference type="PANTHER" id="PTHR33162:SF1">
    <property type="entry name" value="SEC-INDEPENDENT PROTEIN TRANSLOCASE PROTEIN TATA, CHLOROPLASTIC"/>
    <property type="match status" value="1"/>
</dbReference>
<evidence type="ECO:0000256" key="2">
    <source>
        <dbReference type="ARBA" id="ARBA00022448"/>
    </source>
</evidence>
<dbReference type="RefSeq" id="WP_224125071.1">
    <property type="nucleotide sequence ID" value="NZ_JAIQZJ010000016.1"/>
</dbReference>
<dbReference type="EMBL" id="JAIQZJ010000016">
    <property type="protein sequence ID" value="MBZ5740714.1"/>
    <property type="molecule type" value="Genomic_DNA"/>
</dbReference>
<keyword evidence="6" id="KW-0811">Translocation</keyword>
<dbReference type="NCBIfam" id="NF002377">
    <property type="entry name" value="PRK01371.1-4"/>
    <property type="match status" value="1"/>
</dbReference>
<keyword evidence="3" id="KW-0812">Transmembrane</keyword>
<dbReference type="Pfam" id="PF02416">
    <property type="entry name" value="TatA_B_E"/>
    <property type="match status" value="1"/>
</dbReference>
<evidence type="ECO:0000256" key="6">
    <source>
        <dbReference type="ARBA" id="ARBA00023010"/>
    </source>
</evidence>
<keyword evidence="4" id="KW-0653">Protein transport</keyword>
<dbReference type="InterPro" id="IPR003369">
    <property type="entry name" value="TatA/B/E"/>
</dbReference>
<evidence type="ECO:0000256" key="4">
    <source>
        <dbReference type="ARBA" id="ARBA00022927"/>
    </source>
</evidence>
<evidence type="ECO:0000256" key="5">
    <source>
        <dbReference type="ARBA" id="ARBA00022989"/>
    </source>
</evidence>
<sequence length="104" mass="11660">MFGIGLPELAVLTVVGILVFGPDKLPELARQSARMLKRARQLADSARDELRDQLGPDYADLELRDLDPRAVVRRHVVEAWEREPDDVPEKDDRDTPPSEVSTAS</sequence>
<reference evidence="9 10" key="1">
    <citation type="submission" date="2021-09" db="EMBL/GenBank/DDBJ databases">
        <title>Whole genome sequence of Nocardioides sp. GBK3QG-3.</title>
        <authorList>
            <person name="Tuo L."/>
        </authorList>
    </citation>
    <scope>NUCLEOTIDE SEQUENCE [LARGE SCALE GENOMIC DNA]</scope>
    <source>
        <strain evidence="9 10">GBK3QG-3</strain>
    </source>
</reference>
<dbReference type="PRINTS" id="PR01506">
    <property type="entry name" value="TATBPROTEIN"/>
</dbReference>
<feature type="compositionally biased region" description="Basic and acidic residues" evidence="8">
    <location>
        <begin position="78"/>
        <end position="96"/>
    </location>
</feature>
<evidence type="ECO:0000256" key="1">
    <source>
        <dbReference type="ARBA" id="ARBA00004167"/>
    </source>
</evidence>
<keyword evidence="5" id="KW-1133">Transmembrane helix</keyword>
<comment type="caution">
    <text evidence="9">The sequence shown here is derived from an EMBL/GenBank/DDBJ whole genome shotgun (WGS) entry which is preliminary data.</text>
</comment>
<evidence type="ECO:0000313" key="10">
    <source>
        <dbReference type="Proteomes" id="UP000780875"/>
    </source>
</evidence>
<protein>
    <submittedName>
        <fullName evidence="9">Sec-independent protein translocase subunit TatB</fullName>
    </submittedName>
</protein>
<evidence type="ECO:0000313" key="9">
    <source>
        <dbReference type="EMBL" id="MBZ5740714.1"/>
    </source>
</evidence>
<accession>A0ABS7UIP9</accession>
<dbReference type="PANTHER" id="PTHR33162">
    <property type="entry name" value="SEC-INDEPENDENT PROTEIN TRANSLOCASE PROTEIN TATA, CHLOROPLASTIC"/>
    <property type="match status" value="1"/>
</dbReference>
<evidence type="ECO:0000256" key="8">
    <source>
        <dbReference type="SAM" id="MobiDB-lite"/>
    </source>
</evidence>
<proteinExistence type="predicted"/>
<keyword evidence="2" id="KW-0813">Transport</keyword>
<organism evidence="9 10">
    <name type="scientific">Nocardioides mangrovi</name>
    <dbReference type="NCBI Taxonomy" id="2874580"/>
    <lineage>
        <taxon>Bacteria</taxon>
        <taxon>Bacillati</taxon>
        <taxon>Actinomycetota</taxon>
        <taxon>Actinomycetes</taxon>
        <taxon>Propionibacteriales</taxon>
        <taxon>Nocardioidaceae</taxon>
        <taxon>Nocardioides</taxon>
    </lineage>
</organism>
<gene>
    <name evidence="9" type="ORF">K8U61_21260</name>
</gene>
<feature type="region of interest" description="Disordered" evidence="8">
    <location>
        <begin position="78"/>
        <end position="104"/>
    </location>
</feature>
<evidence type="ECO:0000256" key="7">
    <source>
        <dbReference type="ARBA" id="ARBA00023136"/>
    </source>
</evidence>
<comment type="subcellular location">
    <subcellularLocation>
        <location evidence="1">Membrane</location>
        <topology evidence="1">Single-pass membrane protein</topology>
    </subcellularLocation>
</comment>
<dbReference type="Proteomes" id="UP000780875">
    <property type="component" value="Unassembled WGS sequence"/>
</dbReference>
<evidence type="ECO:0000256" key="3">
    <source>
        <dbReference type="ARBA" id="ARBA00022692"/>
    </source>
</evidence>
<name>A0ABS7UIP9_9ACTN</name>
<keyword evidence="7" id="KW-0472">Membrane</keyword>